<evidence type="ECO:0000256" key="5">
    <source>
        <dbReference type="ARBA" id="ARBA00022617"/>
    </source>
</evidence>
<accession>A0ABT7F3S9</accession>
<evidence type="ECO:0000256" key="1">
    <source>
        <dbReference type="ARBA" id="ARBA00001970"/>
    </source>
</evidence>
<keyword evidence="6 13" id="KW-0812">Transmembrane</keyword>
<dbReference type="Proteomes" id="UP001243757">
    <property type="component" value="Unassembled WGS sequence"/>
</dbReference>
<keyword evidence="3" id="KW-0813">Transport</keyword>
<dbReference type="InterPro" id="IPR052168">
    <property type="entry name" value="Cytochrome_b561_oxidase"/>
</dbReference>
<dbReference type="EMBL" id="JASNJD010000013">
    <property type="protein sequence ID" value="MDK3019269.1"/>
    <property type="molecule type" value="Genomic_DNA"/>
</dbReference>
<evidence type="ECO:0000256" key="2">
    <source>
        <dbReference type="ARBA" id="ARBA00004651"/>
    </source>
</evidence>
<feature type="domain" description="Lipid/polyisoprenoid-binding YceI-like" evidence="14">
    <location>
        <begin position="249"/>
        <end position="404"/>
    </location>
</feature>
<evidence type="ECO:0000256" key="6">
    <source>
        <dbReference type="ARBA" id="ARBA00022692"/>
    </source>
</evidence>
<dbReference type="PANTHER" id="PTHR30529">
    <property type="entry name" value="CYTOCHROME B561"/>
    <property type="match status" value="1"/>
</dbReference>
<feature type="transmembrane region" description="Helical" evidence="13">
    <location>
        <begin position="55"/>
        <end position="83"/>
    </location>
</feature>
<feature type="transmembrane region" description="Helical" evidence="13">
    <location>
        <begin position="17"/>
        <end position="35"/>
    </location>
</feature>
<evidence type="ECO:0000256" key="10">
    <source>
        <dbReference type="ARBA" id="ARBA00023004"/>
    </source>
</evidence>
<dbReference type="SMART" id="SM00867">
    <property type="entry name" value="YceI"/>
    <property type="match status" value="1"/>
</dbReference>
<gene>
    <name evidence="15" type="ORF">QO033_16435</name>
</gene>
<dbReference type="Pfam" id="PF01292">
    <property type="entry name" value="Ni_hydr_CYTB"/>
    <property type="match status" value="1"/>
</dbReference>
<evidence type="ECO:0000259" key="14">
    <source>
        <dbReference type="SMART" id="SM00867"/>
    </source>
</evidence>
<comment type="caution">
    <text evidence="15">The sequence shown here is derived from an EMBL/GenBank/DDBJ whole genome shotgun (WGS) entry which is preliminary data.</text>
</comment>
<protein>
    <submittedName>
        <fullName evidence="15">Cytochrome b/b6 domain-containing protein</fullName>
    </submittedName>
</protein>
<evidence type="ECO:0000256" key="13">
    <source>
        <dbReference type="SAM" id="Phobius"/>
    </source>
</evidence>
<comment type="cofactor">
    <cofactor evidence="1">
        <name>heme b</name>
        <dbReference type="ChEBI" id="CHEBI:60344"/>
    </cofactor>
</comment>
<dbReference type="SUPFAM" id="SSF81342">
    <property type="entry name" value="Transmembrane di-heme cytochromes"/>
    <property type="match status" value="1"/>
</dbReference>
<evidence type="ECO:0000256" key="7">
    <source>
        <dbReference type="ARBA" id="ARBA00022723"/>
    </source>
</evidence>
<dbReference type="SUPFAM" id="SSF101874">
    <property type="entry name" value="YceI-like"/>
    <property type="match status" value="1"/>
</dbReference>
<feature type="transmembrane region" description="Helical" evidence="13">
    <location>
        <begin position="160"/>
        <end position="181"/>
    </location>
</feature>
<keyword evidence="8" id="KW-0249">Electron transport</keyword>
<comment type="subcellular location">
    <subcellularLocation>
        <location evidence="2">Cell membrane</location>
        <topology evidence="2">Multi-pass membrane protein</topology>
    </subcellularLocation>
</comment>
<dbReference type="Pfam" id="PF04264">
    <property type="entry name" value="YceI"/>
    <property type="match status" value="1"/>
</dbReference>
<dbReference type="Gene3D" id="1.20.950.20">
    <property type="entry name" value="Transmembrane di-heme cytochromes, Chain C"/>
    <property type="match status" value="1"/>
</dbReference>
<evidence type="ECO:0000256" key="11">
    <source>
        <dbReference type="ARBA" id="ARBA00023136"/>
    </source>
</evidence>
<evidence type="ECO:0000256" key="3">
    <source>
        <dbReference type="ARBA" id="ARBA00022448"/>
    </source>
</evidence>
<evidence type="ECO:0000313" key="16">
    <source>
        <dbReference type="Proteomes" id="UP001243757"/>
    </source>
</evidence>
<keyword evidence="11 13" id="KW-0472">Membrane</keyword>
<dbReference type="PANTHER" id="PTHR30529:SF7">
    <property type="entry name" value="CYTOCHROME B561 BACTERIAL_NI-HYDROGENASE DOMAIN-CONTAINING PROTEIN"/>
    <property type="match status" value="1"/>
</dbReference>
<name>A0ABT7F3S9_9RHOB</name>
<reference evidence="15 16" key="1">
    <citation type="submission" date="2023-05" db="EMBL/GenBank/DDBJ databases">
        <title>Pseudodonghicola sp. nov.</title>
        <authorList>
            <person name="Huang J."/>
        </authorList>
    </citation>
    <scope>NUCLEOTIDE SEQUENCE [LARGE SCALE GENOMIC DNA]</scope>
    <source>
        <strain evidence="15 16">IC7</strain>
    </source>
</reference>
<evidence type="ECO:0000256" key="9">
    <source>
        <dbReference type="ARBA" id="ARBA00022989"/>
    </source>
</evidence>
<keyword evidence="10" id="KW-0408">Iron</keyword>
<proteinExistence type="inferred from homology"/>
<keyword evidence="16" id="KW-1185">Reference proteome</keyword>
<feature type="transmembrane region" description="Helical" evidence="13">
    <location>
        <begin position="104"/>
        <end position="122"/>
    </location>
</feature>
<keyword evidence="7" id="KW-0479">Metal-binding</keyword>
<dbReference type="Gene3D" id="2.40.128.110">
    <property type="entry name" value="Lipid/polyisoprenoid-binding, YceI-like"/>
    <property type="match status" value="1"/>
</dbReference>
<evidence type="ECO:0000256" key="4">
    <source>
        <dbReference type="ARBA" id="ARBA00022475"/>
    </source>
</evidence>
<comment type="similarity">
    <text evidence="12">Belongs to the cytochrome b561 family.</text>
</comment>
<dbReference type="InterPro" id="IPR036761">
    <property type="entry name" value="TTHA0802/YceI-like_sf"/>
</dbReference>
<evidence type="ECO:0000256" key="8">
    <source>
        <dbReference type="ARBA" id="ARBA00022982"/>
    </source>
</evidence>
<organism evidence="15 16">
    <name type="scientific">Pseudodonghicola flavimaris</name>
    <dbReference type="NCBI Taxonomy" id="3050036"/>
    <lineage>
        <taxon>Bacteria</taxon>
        <taxon>Pseudomonadati</taxon>
        <taxon>Pseudomonadota</taxon>
        <taxon>Alphaproteobacteria</taxon>
        <taxon>Rhodobacterales</taxon>
        <taxon>Paracoccaceae</taxon>
        <taxon>Pseudodonghicola</taxon>
    </lineage>
</organism>
<dbReference type="InterPro" id="IPR016174">
    <property type="entry name" value="Di-haem_cyt_TM"/>
</dbReference>
<evidence type="ECO:0000313" key="15">
    <source>
        <dbReference type="EMBL" id="MDK3019269.1"/>
    </source>
</evidence>
<keyword evidence="5" id="KW-0349">Heme</keyword>
<sequence length="408" mass="42878">MTLANTVRSYGAVTKSFHWLTALLILTVLPLGWFATDLAHQVRDPASGASDADVARAALLFTLHKTIGVTIFFVALLRILWALTQIKPGLLNAEHKVEAWAAELVHWLLYGSLVAVPLSGWIDHAASTGFAPIYWPFGQSLPFVPKSPAVSAVAGGLHVIFMWLLVGALAAHIAGALKHFVIDRDFTLQRMLPGFREGPQPPAQHHSLLPPTLAVAVWAAAIGVGGATKMLTPPPAAPQAAALEQVASDWRVEDGTLGITVQQMGKPVEGSFADWTAAITFDAPAAPGPAGSVDVTIAIGSLTLGSVTPQAMGADFFNAEGFPTAEFHGQIEKTADGYVARGPLTLKGATVEIELPFSLTLDGSTAVMEGSTSLNRMDFGIGSNMANESSLAFAVEVHVRLTATRGGT</sequence>
<evidence type="ECO:0000256" key="12">
    <source>
        <dbReference type="ARBA" id="ARBA00037975"/>
    </source>
</evidence>
<keyword evidence="4" id="KW-1003">Cell membrane</keyword>
<dbReference type="InterPro" id="IPR011577">
    <property type="entry name" value="Cyt_b561_bac/Ni-Hgenase"/>
</dbReference>
<keyword evidence="9 13" id="KW-1133">Transmembrane helix</keyword>
<dbReference type="RefSeq" id="WP_284482070.1">
    <property type="nucleotide sequence ID" value="NZ_JASNJD010000013.1"/>
</dbReference>
<dbReference type="InterPro" id="IPR007372">
    <property type="entry name" value="Lipid/polyisoprenoid-bd_YceI"/>
</dbReference>